<dbReference type="SUPFAM" id="SSF55031">
    <property type="entry name" value="Bacterial exopeptidase dimerisation domain"/>
    <property type="match status" value="1"/>
</dbReference>
<comment type="cofactor">
    <cofactor evidence="3">
        <name>Zn(2+)</name>
        <dbReference type="ChEBI" id="CHEBI:29105"/>
    </cofactor>
    <text evidence="3">Binds 2 Zn(2+) ions per subunit.</text>
</comment>
<evidence type="ECO:0000313" key="6">
    <source>
        <dbReference type="EMBL" id="VVE22548.1"/>
    </source>
</evidence>
<dbReference type="NCBIfam" id="TIGR01879">
    <property type="entry name" value="hydantase"/>
    <property type="match status" value="1"/>
</dbReference>
<proteinExistence type="inferred from homology"/>
<protein>
    <submittedName>
        <fullName evidence="6">Allantoate amidohydrolase</fullName>
    </submittedName>
</protein>
<dbReference type="PANTHER" id="PTHR32494">
    <property type="entry name" value="ALLANTOATE DEIMINASE-RELATED"/>
    <property type="match status" value="1"/>
</dbReference>
<dbReference type="GO" id="GO:0016813">
    <property type="term" value="F:hydrolase activity, acting on carbon-nitrogen (but not peptide) bonds, in linear amidines"/>
    <property type="evidence" value="ECO:0007669"/>
    <property type="project" value="InterPro"/>
</dbReference>
<comment type="similarity">
    <text evidence="1">Belongs to the peptidase M20 family.</text>
</comment>
<sequence>MQNRSAPAINTDRLNARIEKLAEFTRSDLPWTRRAFSPEFERARAWLQDEFTAAGLRVQQDAAGNLIGRREGTTPALAPIITGSHCDTVVSGGRFDGILGVIAGLEVAQTLHEQNVRLHHPFELIDFLSEEPSDYGVSCIGSRGFSGLLSQDMLALRNPQGETLRDGLRRIGGDPTQLNAPLRRPGTTAAFVELHIEQGPVLETWQYPIGVVTNIVGIRRVLLRVVGRPDHAGTTPMHIRRDALVGAAHLVTGASALATRIAGNPHYVVATIGRITATPNVANAVPGEVEMMLEVRSDSTTVLDAFPEALLREVESQLVELRLSVTMTPVSSSTPTDCQPVVMNAIETAAKRLGYETMNMPSGAGHDAVYVAPTGPIGMIFVPCLNGRSHCPEEWISPEQLLDGTRVLYETILELDRSGFDAERQ</sequence>
<dbReference type="PANTHER" id="PTHR32494:SF5">
    <property type="entry name" value="ALLANTOATE AMIDOHYDROLASE"/>
    <property type="match status" value="1"/>
</dbReference>
<dbReference type="CDD" id="cd03884">
    <property type="entry name" value="M20_bAS"/>
    <property type="match status" value="1"/>
</dbReference>
<organism evidence="6 7">
    <name type="scientific">Pandoraea anhela</name>
    <dbReference type="NCBI Taxonomy" id="2508295"/>
    <lineage>
        <taxon>Bacteria</taxon>
        <taxon>Pseudomonadati</taxon>
        <taxon>Pseudomonadota</taxon>
        <taxon>Betaproteobacteria</taxon>
        <taxon>Burkholderiales</taxon>
        <taxon>Burkholderiaceae</taxon>
        <taxon>Pandoraea</taxon>
    </lineage>
</organism>
<dbReference type="EMBL" id="CABPSB010000011">
    <property type="protein sequence ID" value="VVE22548.1"/>
    <property type="molecule type" value="Genomic_DNA"/>
</dbReference>
<feature type="binding site" evidence="3">
    <location>
        <position position="390"/>
    </location>
    <ligand>
        <name>Zn(2+)</name>
        <dbReference type="ChEBI" id="CHEBI:29105"/>
        <label>2</label>
    </ligand>
</feature>
<keyword evidence="3" id="KW-0862">Zinc</keyword>
<evidence type="ECO:0000259" key="5">
    <source>
        <dbReference type="Pfam" id="PF07687"/>
    </source>
</evidence>
<feature type="binding site" evidence="3">
    <location>
        <position position="195"/>
    </location>
    <ligand>
        <name>Zn(2+)</name>
        <dbReference type="ChEBI" id="CHEBI:29105"/>
        <label>1</label>
    </ligand>
</feature>
<dbReference type="InterPro" id="IPR002933">
    <property type="entry name" value="Peptidase_M20"/>
</dbReference>
<accession>A0A5E4WD98</accession>
<dbReference type="Pfam" id="PF07687">
    <property type="entry name" value="M20_dimer"/>
    <property type="match status" value="1"/>
</dbReference>
<keyword evidence="2 6" id="KW-0378">Hydrolase</keyword>
<evidence type="ECO:0000256" key="1">
    <source>
        <dbReference type="ARBA" id="ARBA00006153"/>
    </source>
</evidence>
<feature type="binding site" evidence="3">
    <location>
        <position position="96"/>
    </location>
    <ligand>
        <name>Zn(2+)</name>
        <dbReference type="ChEBI" id="CHEBI:29105"/>
        <label>2</label>
    </ligand>
</feature>
<dbReference type="GO" id="GO:0046872">
    <property type="term" value="F:metal ion binding"/>
    <property type="evidence" value="ECO:0007669"/>
    <property type="project" value="UniProtKB-KW"/>
</dbReference>
<dbReference type="SUPFAM" id="SSF53187">
    <property type="entry name" value="Zn-dependent exopeptidases"/>
    <property type="match status" value="1"/>
</dbReference>
<keyword evidence="3" id="KW-0479">Metal-binding</keyword>
<feature type="binding site" evidence="4">
    <location>
        <position position="296"/>
    </location>
    <ligand>
        <name>allantoate</name>
        <dbReference type="ChEBI" id="CHEBI:17536"/>
    </ligand>
</feature>
<dbReference type="RefSeq" id="WP_150669801.1">
    <property type="nucleotide sequence ID" value="NZ_CABPSB010000011.1"/>
</dbReference>
<feature type="binding site" evidence="3">
    <location>
        <position position="96"/>
    </location>
    <ligand>
        <name>Zn(2+)</name>
        <dbReference type="ChEBI" id="CHEBI:29105"/>
        <label>1</label>
    </ligand>
</feature>
<dbReference type="InterPro" id="IPR011650">
    <property type="entry name" value="Peptidase_M20_dimer"/>
</dbReference>
<feature type="binding site" evidence="4">
    <location>
        <position position="220"/>
    </location>
    <ligand>
        <name>allantoate</name>
        <dbReference type="ChEBI" id="CHEBI:17536"/>
    </ligand>
</feature>
<gene>
    <name evidence="6" type="ORF">PAN31108_03207</name>
</gene>
<dbReference type="Pfam" id="PF01546">
    <property type="entry name" value="Peptidase_M20"/>
    <property type="match status" value="1"/>
</dbReference>
<feature type="binding site" evidence="3">
    <location>
        <position position="85"/>
    </location>
    <ligand>
        <name>Zn(2+)</name>
        <dbReference type="ChEBI" id="CHEBI:29105"/>
        <label>1</label>
    </ligand>
</feature>
<dbReference type="NCBIfam" id="NF006771">
    <property type="entry name" value="PRK09290.1-5"/>
    <property type="match status" value="1"/>
</dbReference>
<reference evidence="6 7" key="1">
    <citation type="submission" date="2019-08" db="EMBL/GenBank/DDBJ databases">
        <authorList>
            <person name="Peeters C."/>
        </authorList>
    </citation>
    <scope>NUCLEOTIDE SEQUENCE [LARGE SCALE GENOMIC DNA]</scope>
    <source>
        <strain evidence="6 7">LMG 31108</strain>
    </source>
</reference>
<feature type="binding site" evidence="4">
    <location>
        <position position="283"/>
    </location>
    <ligand>
        <name>allantoate</name>
        <dbReference type="ChEBI" id="CHEBI:17536"/>
    </ligand>
</feature>
<name>A0A5E4WD98_9BURK</name>
<feature type="domain" description="Peptidase M20 dimerisation" evidence="5">
    <location>
        <begin position="217"/>
        <end position="318"/>
    </location>
</feature>
<evidence type="ECO:0000256" key="2">
    <source>
        <dbReference type="ARBA" id="ARBA00022801"/>
    </source>
</evidence>
<dbReference type="OrthoDB" id="9808195at2"/>
<evidence type="ECO:0000313" key="7">
    <source>
        <dbReference type="Proteomes" id="UP000406256"/>
    </source>
</evidence>
<dbReference type="Proteomes" id="UP000406256">
    <property type="component" value="Unassembled WGS sequence"/>
</dbReference>
<dbReference type="InterPro" id="IPR010158">
    <property type="entry name" value="Amidase_Cbmase"/>
</dbReference>
<keyword evidence="7" id="KW-1185">Reference proteome</keyword>
<dbReference type="InterPro" id="IPR036264">
    <property type="entry name" value="Bact_exopeptidase_dim_dom"/>
</dbReference>
<evidence type="ECO:0000256" key="4">
    <source>
        <dbReference type="PIRSR" id="PIRSR001235-2"/>
    </source>
</evidence>
<dbReference type="Gene3D" id="3.30.70.360">
    <property type="match status" value="1"/>
</dbReference>
<dbReference type="PIRSF" id="PIRSF001235">
    <property type="entry name" value="Amidase_carbamoylase"/>
    <property type="match status" value="1"/>
</dbReference>
<dbReference type="Gene3D" id="3.40.630.10">
    <property type="entry name" value="Zn peptidases"/>
    <property type="match status" value="1"/>
</dbReference>
<evidence type="ECO:0000256" key="3">
    <source>
        <dbReference type="PIRSR" id="PIRSR001235-1"/>
    </source>
</evidence>
<dbReference type="AlphaFoldDB" id="A0A5E4WD98"/>
<feature type="binding site" evidence="3">
    <location>
        <position position="131"/>
    </location>
    <ligand>
        <name>Zn(2+)</name>
        <dbReference type="ChEBI" id="CHEBI:29105"/>
        <label>2</label>
    </ligand>
</feature>